<dbReference type="EMBL" id="PGTN01000012">
    <property type="protein sequence ID" value="PJF48509.1"/>
    <property type="molecule type" value="Genomic_DNA"/>
</dbReference>
<dbReference type="SUPFAM" id="SSF48695">
    <property type="entry name" value="Multiheme cytochromes"/>
    <property type="match status" value="1"/>
</dbReference>
<dbReference type="PANTHER" id="PTHR35038:SF8">
    <property type="entry name" value="C-TYPE POLYHEME CYTOCHROME OMCC"/>
    <property type="match status" value="1"/>
</dbReference>
<keyword evidence="2" id="KW-1133">Transmembrane helix</keyword>
<accession>A0A2M8QFE3</accession>
<organism evidence="3 4">
    <name type="scientific">Candidatus Thermofonsia Clade 3 bacterium</name>
    <dbReference type="NCBI Taxonomy" id="2364212"/>
    <lineage>
        <taxon>Bacteria</taxon>
        <taxon>Bacillati</taxon>
        <taxon>Chloroflexota</taxon>
        <taxon>Candidatus Thermofontia</taxon>
        <taxon>Candidatus Thermofonsia Clade 3</taxon>
    </lineage>
</organism>
<evidence type="ECO:0000256" key="1">
    <source>
        <dbReference type="ARBA" id="ARBA00022729"/>
    </source>
</evidence>
<proteinExistence type="predicted"/>
<protein>
    <submittedName>
        <fullName evidence="3">Uncharacterized protein</fullName>
    </submittedName>
</protein>
<keyword evidence="1" id="KW-0732">Signal</keyword>
<keyword evidence="2" id="KW-0812">Transmembrane</keyword>
<dbReference type="Gene3D" id="1.10.1130.10">
    <property type="entry name" value="Flavocytochrome C3, Chain A"/>
    <property type="match status" value="1"/>
</dbReference>
<keyword evidence="2" id="KW-0472">Membrane</keyword>
<dbReference type="GO" id="GO:0016491">
    <property type="term" value="F:oxidoreductase activity"/>
    <property type="evidence" value="ECO:0007669"/>
    <property type="project" value="TreeGrafter"/>
</dbReference>
<dbReference type="PANTHER" id="PTHR35038">
    <property type="entry name" value="DISSIMILATORY SULFITE REDUCTASE SIRA"/>
    <property type="match status" value="1"/>
</dbReference>
<dbReference type="AlphaFoldDB" id="A0A2M8QFE3"/>
<evidence type="ECO:0000313" key="3">
    <source>
        <dbReference type="EMBL" id="PJF48509.1"/>
    </source>
</evidence>
<comment type="caution">
    <text evidence="3">The sequence shown here is derived from an EMBL/GenBank/DDBJ whole genome shotgun (WGS) entry which is preliminary data.</text>
</comment>
<dbReference type="InterPro" id="IPR036280">
    <property type="entry name" value="Multihaem_cyt_sf"/>
</dbReference>
<dbReference type="InterPro" id="IPR051829">
    <property type="entry name" value="Multiheme_Cytochr_ET"/>
</dbReference>
<sequence>MPRYRIADSYELPDDDLDEETYEGAFHRRRRRSPTGALLALGVLIAVGIGAASAFTVIERQERDAFCLACHTAQHRAYVERAQSAIAGALAPDLSSYHYQSIHGAGGELRCIDCHRGNGGTRHRVETLILSAELTALWLAGRDDQRLEKTAITTTVTNGITRTVAQTTLGLRRPHLTNEGCVTCHQAQLLIAGAANHMHNTLPAAYEVWKRGAPLTAPKDEPDPQAIIAMGLVRYETTVQCANCHQAHRSSDAARFLDLQGVVKPACEQCHRETGQGPAEVEVTIAEE</sequence>
<feature type="transmembrane region" description="Helical" evidence="2">
    <location>
        <begin position="37"/>
        <end position="58"/>
    </location>
</feature>
<dbReference type="Proteomes" id="UP000230790">
    <property type="component" value="Unassembled WGS sequence"/>
</dbReference>
<evidence type="ECO:0000313" key="4">
    <source>
        <dbReference type="Proteomes" id="UP000230790"/>
    </source>
</evidence>
<gene>
    <name evidence="3" type="ORF">CUN48_02980</name>
</gene>
<evidence type="ECO:0000256" key="2">
    <source>
        <dbReference type="SAM" id="Phobius"/>
    </source>
</evidence>
<reference evidence="3 4" key="1">
    <citation type="submission" date="2017-11" db="EMBL/GenBank/DDBJ databases">
        <title>Evolution of Phototrophy in the Chloroflexi Phylum Driven by Horizontal Gene Transfer.</title>
        <authorList>
            <person name="Ward L.M."/>
            <person name="Hemp J."/>
            <person name="Shih P.M."/>
            <person name="Mcglynn S.E."/>
            <person name="Fischer W."/>
        </authorList>
    </citation>
    <scope>NUCLEOTIDE SEQUENCE [LARGE SCALE GENOMIC DNA]</scope>
    <source>
        <strain evidence="3">JP3_7</strain>
    </source>
</reference>
<name>A0A2M8QFE3_9CHLR</name>